<evidence type="ECO:0000256" key="1">
    <source>
        <dbReference type="SAM" id="MobiDB-lite"/>
    </source>
</evidence>
<feature type="compositionally biased region" description="Gly residues" evidence="1">
    <location>
        <begin position="699"/>
        <end position="711"/>
    </location>
</feature>
<gene>
    <name evidence="2" type="ORF">SAMN06297251_112108</name>
</gene>
<feature type="region of interest" description="Disordered" evidence="1">
    <location>
        <begin position="689"/>
        <end position="752"/>
    </location>
</feature>
<dbReference type="AlphaFoldDB" id="A0A1W2D4T7"/>
<dbReference type="STRING" id="937218.SAMN06297251_112108"/>
<sequence>MARLSSQEKYDIALTLAGEIDPRLSPWSDPRTRTEAANIIATIENRFDIGTPRAFGASKTKNYGSRSDVVKQNSQYSTWNDARSRATARANYTRFKDEIDKVVEDFEKGKVAPTRPDATHYYAPEAMKALTGRPNPAWAPSLDSRMRQGAHVFGAMPSLYGPSAPRPMNYPTPQVERAYLAPTLDSIPVPTMAGLGRDVASRMRGFPETPRPQTASLPASVMDRIAGFSTTPSSMTAYAPPSSMPNRAAAAIEAQIAGVASSVDRRPSPMPGIQAYSPVAGPAELAAVALSRARTAGIPTPTRAQPNVPTPTARPSFGLSDAVMSRMPDMPATMPSLADMRTKAAQQTASLPASVSERMAGFPSMGSLNDVASYQGTMGQPARSMPANVPAPSPAPRNNIEAAAKQLGAPVTAGFSGATMRGLLGAIGDEKPQIQSAPLNAPKADRVVSQAAPKAGRVADQQSMIQSRFDNAPMNTPTMTQMVAEPKGYLSDRYGARAQPASLQARTPTVTPTRANAMQGPQIAARSPSLPATGPMPNARPGVSSMAPQATAMSFAPAQQTRAPQFAEVMTPQAPARTRSIAPRTVNDPIAVADRQTRSLGAPSIPDAPRQTGGLLGAIGNAFGGMSDTMGGFGGVAGGLLGGAIAGPAGAVVGSMVGRAFGGNTGGGNLSQTARSALANGWSGFGPAPQSYEQFSRSSGGGGSFSGGGRPRGLFGERNDAASSALPGKTTTYSDGRTEKDGPSKSTGKGKR</sequence>
<reference evidence="2 3" key="1">
    <citation type="submission" date="2017-04" db="EMBL/GenBank/DDBJ databases">
        <authorList>
            <person name="Afonso C.L."/>
            <person name="Miller P.J."/>
            <person name="Scott M.A."/>
            <person name="Spackman E."/>
            <person name="Goraichik I."/>
            <person name="Dimitrov K.M."/>
            <person name="Suarez D.L."/>
            <person name="Swayne D.E."/>
        </authorList>
    </citation>
    <scope>NUCLEOTIDE SEQUENCE [LARGE SCALE GENOMIC DNA]</scope>
    <source>
        <strain evidence="2 3">CGMCC 1.10972</strain>
    </source>
</reference>
<dbReference type="Proteomes" id="UP000192656">
    <property type="component" value="Unassembled WGS sequence"/>
</dbReference>
<accession>A0A1W2D4T7</accession>
<organism evidence="2 3">
    <name type="scientific">Fulvimarina manganoxydans</name>
    <dbReference type="NCBI Taxonomy" id="937218"/>
    <lineage>
        <taxon>Bacteria</taxon>
        <taxon>Pseudomonadati</taxon>
        <taxon>Pseudomonadota</taxon>
        <taxon>Alphaproteobacteria</taxon>
        <taxon>Hyphomicrobiales</taxon>
        <taxon>Aurantimonadaceae</taxon>
        <taxon>Fulvimarina</taxon>
    </lineage>
</organism>
<dbReference type="EMBL" id="FWXR01000012">
    <property type="protein sequence ID" value="SMC92124.1"/>
    <property type="molecule type" value="Genomic_DNA"/>
</dbReference>
<evidence type="ECO:0000313" key="3">
    <source>
        <dbReference type="Proteomes" id="UP000192656"/>
    </source>
</evidence>
<name>A0A1W2D4T7_9HYPH</name>
<evidence type="ECO:0000313" key="2">
    <source>
        <dbReference type="EMBL" id="SMC92124.1"/>
    </source>
</evidence>
<proteinExistence type="predicted"/>
<keyword evidence="3" id="KW-1185">Reference proteome</keyword>
<protein>
    <submittedName>
        <fullName evidence="2">Uncharacterized protein</fullName>
    </submittedName>
</protein>
<dbReference type="RefSeq" id="WP_084410738.1">
    <property type="nucleotide sequence ID" value="NZ_FWXR01000012.1"/>
</dbReference>